<organism evidence="8 9">
    <name type="scientific">Lentilactobacillus kosonis</name>
    <dbReference type="NCBI Taxonomy" id="2810561"/>
    <lineage>
        <taxon>Bacteria</taxon>
        <taxon>Bacillati</taxon>
        <taxon>Bacillota</taxon>
        <taxon>Bacilli</taxon>
        <taxon>Lactobacillales</taxon>
        <taxon>Lactobacillaceae</taxon>
        <taxon>Lentilactobacillus</taxon>
    </lineage>
</organism>
<evidence type="ECO:0000256" key="5">
    <source>
        <dbReference type="ARBA" id="ARBA00023136"/>
    </source>
</evidence>
<evidence type="ECO:0000256" key="6">
    <source>
        <dbReference type="SAM" id="Phobius"/>
    </source>
</evidence>
<dbReference type="Pfam" id="PF02588">
    <property type="entry name" value="YitT_membrane"/>
    <property type="match status" value="1"/>
</dbReference>
<dbReference type="EMBL" id="BEXA01000002">
    <property type="protein sequence ID" value="GAY73037.1"/>
    <property type="molecule type" value="Genomic_DNA"/>
</dbReference>
<feature type="transmembrane region" description="Helical" evidence="6">
    <location>
        <begin position="157"/>
        <end position="175"/>
    </location>
</feature>
<feature type="domain" description="DUF2179" evidence="7">
    <location>
        <begin position="228"/>
        <end position="282"/>
    </location>
</feature>
<dbReference type="STRING" id="1138822.PL11_009245"/>
<protein>
    <submittedName>
        <fullName evidence="8">Contains DUF161 family domain</fullName>
    </submittedName>
</protein>
<dbReference type="Pfam" id="PF10035">
    <property type="entry name" value="DUF2179"/>
    <property type="match status" value="1"/>
</dbReference>
<evidence type="ECO:0000256" key="4">
    <source>
        <dbReference type="ARBA" id="ARBA00022989"/>
    </source>
</evidence>
<evidence type="ECO:0000256" key="2">
    <source>
        <dbReference type="ARBA" id="ARBA00022475"/>
    </source>
</evidence>
<dbReference type="CDD" id="cd16380">
    <property type="entry name" value="YitT_C"/>
    <property type="match status" value="1"/>
</dbReference>
<dbReference type="InterPro" id="IPR015867">
    <property type="entry name" value="N-reg_PII/ATP_PRibTrfase_C"/>
</dbReference>
<evidence type="ECO:0000313" key="8">
    <source>
        <dbReference type="EMBL" id="GAY73037.1"/>
    </source>
</evidence>
<keyword evidence="5 6" id="KW-0472">Membrane</keyword>
<dbReference type="Proteomes" id="UP000286974">
    <property type="component" value="Unassembled WGS sequence"/>
</dbReference>
<feature type="transmembrane region" description="Helical" evidence="6">
    <location>
        <begin position="85"/>
        <end position="102"/>
    </location>
</feature>
<name>A0A401FL17_9LACO</name>
<dbReference type="GO" id="GO:0005886">
    <property type="term" value="C:plasma membrane"/>
    <property type="evidence" value="ECO:0007669"/>
    <property type="project" value="UniProtKB-SubCell"/>
</dbReference>
<comment type="subcellular location">
    <subcellularLocation>
        <location evidence="1">Cell membrane</location>
        <topology evidence="1">Multi-pass membrane protein</topology>
    </subcellularLocation>
</comment>
<sequence length="298" mass="33322">MSKVKNIFQSRVSIVDLLVIALGTALYSFGIIYFNIANRLADGGVTGITLILKALFNFNPAYSTIIVNIPLFLIGMKFLGKRDMFYTLYGILALSFFLWIWQRIPIHINLQHDLLLASLGAGLFGGFGSGLVYRFGGTTGGIDIIARLFERFRGIQMGQSLLVIDVLVLLSSLIYLDIRQMAYTLIYIYIFSQIVNFTQQGAYTARGIIIISNHSEDIAAALMDELSRGVTYLNAEGGYSRVEKQVIYTVVSPSELHSLKQIIETIDKQAFISIINVHEAIGEGFTYKRPKKFNLFSK</sequence>
<proteinExistence type="predicted"/>
<feature type="transmembrane region" description="Helical" evidence="6">
    <location>
        <begin position="181"/>
        <end position="198"/>
    </location>
</feature>
<dbReference type="PANTHER" id="PTHR33545:SF10">
    <property type="entry name" value="UPF0750 MEMBRANE PROTEIN YPJC"/>
    <property type="match status" value="1"/>
</dbReference>
<evidence type="ECO:0000259" key="7">
    <source>
        <dbReference type="Pfam" id="PF10035"/>
    </source>
</evidence>
<dbReference type="AlphaFoldDB" id="A0A401FL17"/>
<gene>
    <name evidence="8" type="ORF">NBRC111893_1183</name>
</gene>
<feature type="transmembrane region" description="Helical" evidence="6">
    <location>
        <begin position="12"/>
        <end position="34"/>
    </location>
</feature>
<feature type="transmembrane region" description="Helical" evidence="6">
    <location>
        <begin position="114"/>
        <end position="136"/>
    </location>
</feature>
<dbReference type="RefSeq" id="WP_125008187.1">
    <property type="nucleotide sequence ID" value="NZ_BEXA01000002.1"/>
</dbReference>
<accession>A0A401FL17</accession>
<evidence type="ECO:0000256" key="1">
    <source>
        <dbReference type="ARBA" id="ARBA00004651"/>
    </source>
</evidence>
<dbReference type="InterPro" id="IPR051461">
    <property type="entry name" value="UPF0750_membrane"/>
</dbReference>
<comment type="caution">
    <text evidence="8">The sequence shown here is derived from an EMBL/GenBank/DDBJ whole genome shotgun (WGS) entry which is preliminary data.</text>
</comment>
<dbReference type="OrthoDB" id="1758221at2"/>
<reference evidence="8 9" key="1">
    <citation type="submission" date="2017-11" db="EMBL/GenBank/DDBJ databases">
        <title>Draft Genome Sequence of Lactobacillus curieae NBRC 111893 isolated from Koso, a Japanese sugar-Vegetable Fermented Beverage.</title>
        <authorList>
            <person name="Chiou T.Y."/>
            <person name="Oshima K."/>
            <person name="Suda W."/>
            <person name="Hattori M."/>
            <person name="Takahashi T."/>
        </authorList>
    </citation>
    <scope>NUCLEOTIDE SEQUENCE [LARGE SCALE GENOMIC DNA]</scope>
    <source>
        <strain evidence="8 9">NBRC111893</strain>
    </source>
</reference>
<dbReference type="Gene3D" id="3.30.70.120">
    <property type="match status" value="1"/>
</dbReference>
<dbReference type="PIRSF" id="PIRSF006483">
    <property type="entry name" value="Membrane_protein_YitT"/>
    <property type="match status" value="1"/>
</dbReference>
<keyword evidence="4 6" id="KW-1133">Transmembrane helix</keyword>
<keyword evidence="3 6" id="KW-0812">Transmembrane</keyword>
<keyword evidence="9" id="KW-1185">Reference proteome</keyword>
<dbReference type="InterPro" id="IPR003740">
    <property type="entry name" value="YitT"/>
</dbReference>
<dbReference type="InterPro" id="IPR019264">
    <property type="entry name" value="DUF2179"/>
</dbReference>
<evidence type="ECO:0000256" key="3">
    <source>
        <dbReference type="ARBA" id="ARBA00022692"/>
    </source>
</evidence>
<keyword evidence="2" id="KW-1003">Cell membrane</keyword>
<dbReference type="PANTHER" id="PTHR33545">
    <property type="entry name" value="UPF0750 MEMBRANE PROTEIN YITT-RELATED"/>
    <property type="match status" value="1"/>
</dbReference>
<feature type="transmembrane region" description="Helical" evidence="6">
    <location>
        <begin position="54"/>
        <end position="73"/>
    </location>
</feature>
<evidence type="ECO:0000313" key="9">
    <source>
        <dbReference type="Proteomes" id="UP000286974"/>
    </source>
</evidence>